<protein>
    <recommendedName>
        <fullName evidence="3">Histidine phosphotransferase ChpT C-terminal domain-containing protein</fullName>
    </recommendedName>
</protein>
<organism evidence="1 2">
    <name type="scientific">Wolbachia pipientis</name>
    <dbReference type="NCBI Taxonomy" id="955"/>
    <lineage>
        <taxon>Bacteria</taxon>
        <taxon>Pseudomonadati</taxon>
        <taxon>Pseudomonadota</taxon>
        <taxon>Alphaproteobacteria</taxon>
        <taxon>Rickettsiales</taxon>
        <taxon>Anaplasmataceae</taxon>
        <taxon>Wolbachieae</taxon>
        <taxon>Wolbachia</taxon>
    </lineage>
</organism>
<accession>A0A7G5CB35</accession>
<dbReference type="Proteomes" id="UP000515744">
    <property type="component" value="Chromosome"/>
</dbReference>
<proteinExistence type="predicted"/>
<reference evidence="1" key="1">
    <citation type="journal article" date="2020" name="Mol. Biol. Evol.">
        <title>Life and death of selfish genes: comparative genomics reveals the dynamic evolution of cytoplasmic incompatibility.</title>
        <authorList>
            <person name="Martinez J."/>
            <person name="Klasson L."/>
            <person name="Welch J."/>
            <person name="Jiggins F.M."/>
        </authorList>
    </citation>
    <scope>NUCLEOTIDE SEQUENCE [LARGE SCALE GENOMIC DNA]</scope>
    <source>
        <strain evidence="1">WStv</strain>
    </source>
</reference>
<dbReference type="AlphaFoldDB" id="A0A7G5CB35"/>
<name>A0A7G5CB35_WOLPI</name>
<evidence type="ECO:0000313" key="2">
    <source>
        <dbReference type="Proteomes" id="UP000515744"/>
    </source>
</evidence>
<dbReference type="EMBL" id="CP050531">
    <property type="protein sequence ID" value="QMV46419.1"/>
    <property type="molecule type" value="Genomic_DNA"/>
</dbReference>
<evidence type="ECO:0000313" key="1">
    <source>
        <dbReference type="EMBL" id="QMV46419.1"/>
    </source>
</evidence>
<evidence type="ECO:0008006" key="3">
    <source>
        <dbReference type="Google" id="ProtNLM"/>
    </source>
</evidence>
<dbReference type="RefSeq" id="WP_182158790.1">
    <property type="nucleotide sequence ID" value="NZ_CP050531.1"/>
</dbReference>
<sequence>MWKIDAYSAKNKEDLIEKINKIISNMVLTISSAVAEVELVSVLLSQTEDKMLLTIKILNEHKPISKSLVDKLIKKNDTNLNTKDINIYMTSLLLEYYNTEMHCTCENNLLEIGLTIT</sequence>
<gene>
    <name evidence="1" type="ORF">HC358_05290</name>
</gene>